<feature type="region of interest" description="Disordered" evidence="2">
    <location>
        <begin position="367"/>
        <end position="390"/>
    </location>
</feature>
<dbReference type="InterPro" id="IPR057962">
    <property type="entry name" value="SPT23_MGA2_DBD"/>
</dbReference>
<accession>A0A507E6M9</accession>
<dbReference type="Pfam" id="PF25603">
    <property type="entry name" value="SPT23_MGA2_DBD"/>
    <property type="match status" value="1"/>
</dbReference>
<keyword evidence="1" id="KW-0040">ANK repeat</keyword>
<evidence type="ECO:0000313" key="5">
    <source>
        <dbReference type="EMBL" id="TPX59542.1"/>
    </source>
</evidence>
<keyword evidence="3" id="KW-1133">Transmembrane helix</keyword>
<keyword evidence="3" id="KW-0812">Transmembrane</keyword>
<evidence type="ECO:0000256" key="1">
    <source>
        <dbReference type="PROSITE-ProRule" id="PRU00023"/>
    </source>
</evidence>
<feature type="compositionally biased region" description="Basic and acidic residues" evidence="2">
    <location>
        <begin position="962"/>
        <end position="972"/>
    </location>
</feature>
<dbReference type="SUPFAM" id="SSF48403">
    <property type="entry name" value="Ankyrin repeat"/>
    <property type="match status" value="1"/>
</dbReference>
<dbReference type="SUPFAM" id="SSF81296">
    <property type="entry name" value="E set domains"/>
    <property type="match status" value="1"/>
</dbReference>
<feature type="region of interest" description="Disordered" evidence="2">
    <location>
        <begin position="419"/>
        <end position="440"/>
    </location>
</feature>
<feature type="compositionally biased region" description="Polar residues" evidence="2">
    <location>
        <begin position="952"/>
        <end position="961"/>
    </location>
</feature>
<reference evidence="5 6" key="1">
    <citation type="journal article" date="2019" name="Sci. Rep.">
        <title>Comparative genomics of chytrid fungi reveal insights into the obligate biotrophic and pathogenic lifestyle of Synchytrium endobioticum.</title>
        <authorList>
            <person name="van de Vossenberg B.T.L.H."/>
            <person name="Warris S."/>
            <person name="Nguyen H.D.T."/>
            <person name="van Gent-Pelzer M.P.E."/>
            <person name="Joly D.L."/>
            <person name="van de Geest H.C."/>
            <person name="Bonants P.J.M."/>
            <person name="Smith D.S."/>
            <person name="Levesque C.A."/>
            <person name="van der Lee T.A.J."/>
        </authorList>
    </citation>
    <scope>NUCLEOTIDE SEQUENCE [LARGE SCALE GENOMIC DNA]</scope>
    <source>
        <strain evidence="5 6">CBS 809.83</strain>
    </source>
</reference>
<evidence type="ECO:0000259" key="4">
    <source>
        <dbReference type="SMART" id="SM00429"/>
    </source>
</evidence>
<evidence type="ECO:0000256" key="2">
    <source>
        <dbReference type="SAM" id="MobiDB-lite"/>
    </source>
</evidence>
<dbReference type="CDD" id="cd00102">
    <property type="entry name" value="IPT"/>
    <property type="match status" value="1"/>
</dbReference>
<dbReference type="SMART" id="SM00248">
    <property type="entry name" value="ANK"/>
    <property type="match status" value="3"/>
</dbReference>
<dbReference type="InterPro" id="IPR014756">
    <property type="entry name" value="Ig_E-set"/>
</dbReference>
<keyword evidence="6" id="KW-1185">Reference proteome</keyword>
<evidence type="ECO:0000313" key="6">
    <source>
        <dbReference type="Proteomes" id="UP000318582"/>
    </source>
</evidence>
<dbReference type="InterPro" id="IPR036770">
    <property type="entry name" value="Ankyrin_rpt-contain_sf"/>
</dbReference>
<feature type="region of interest" description="Disordered" evidence="2">
    <location>
        <begin position="864"/>
        <end position="974"/>
    </location>
</feature>
<dbReference type="STRING" id="109895.A0A507E6M9"/>
<dbReference type="SMART" id="SM00429">
    <property type="entry name" value="IPT"/>
    <property type="match status" value="1"/>
</dbReference>
<dbReference type="AlphaFoldDB" id="A0A507E6M9"/>
<feature type="compositionally biased region" description="Low complexity" evidence="2">
    <location>
        <begin position="374"/>
        <end position="390"/>
    </location>
</feature>
<feature type="region of interest" description="Disordered" evidence="2">
    <location>
        <begin position="21"/>
        <end position="72"/>
    </location>
</feature>
<feature type="compositionally biased region" description="Basic and acidic residues" evidence="2">
    <location>
        <begin position="888"/>
        <end position="903"/>
    </location>
</feature>
<gene>
    <name evidence="5" type="ORF">PhCBS80983_g02410</name>
</gene>
<comment type="caution">
    <text evidence="5">The sequence shown here is derived from an EMBL/GenBank/DDBJ whole genome shotgun (WGS) entry which is preliminary data.</text>
</comment>
<dbReference type="Gene3D" id="1.25.40.20">
    <property type="entry name" value="Ankyrin repeat-containing domain"/>
    <property type="match status" value="1"/>
</dbReference>
<feature type="compositionally biased region" description="Low complexity" evidence="2">
    <location>
        <begin position="1082"/>
        <end position="1094"/>
    </location>
</feature>
<dbReference type="PROSITE" id="PS50088">
    <property type="entry name" value="ANK_REPEAT"/>
    <property type="match status" value="1"/>
</dbReference>
<dbReference type="Gene3D" id="2.60.40.10">
    <property type="entry name" value="Immunoglobulins"/>
    <property type="match status" value="1"/>
</dbReference>
<feature type="domain" description="IPT/TIG" evidence="4">
    <location>
        <begin position="556"/>
        <end position="639"/>
    </location>
</feature>
<dbReference type="Proteomes" id="UP000318582">
    <property type="component" value="Unassembled WGS sequence"/>
</dbReference>
<feature type="region of interest" description="Disordered" evidence="2">
    <location>
        <begin position="455"/>
        <end position="474"/>
    </location>
</feature>
<dbReference type="Pfam" id="PF01833">
    <property type="entry name" value="TIG"/>
    <property type="match status" value="1"/>
</dbReference>
<organism evidence="5 6">
    <name type="scientific">Powellomyces hirtus</name>
    <dbReference type="NCBI Taxonomy" id="109895"/>
    <lineage>
        <taxon>Eukaryota</taxon>
        <taxon>Fungi</taxon>
        <taxon>Fungi incertae sedis</taxon>
        <taxon>Chytridiomycota</taxon>
        <taxon>Chytridiomycota incertae sedis</taxon>
        <taxon>Chytridiomycetes</taxon>
        <taxon>Spizellomycetales</taxon>
        <taxon>Powellomycetaceae</taxon>
        <taxon>Powellomyces</taxon>
    </lineage>
</organism>
<evidence type="ECO:0000256" key="3">
    <source>
        <dbReference type="SAM" id="Phobius"/>
    </source>
</evidence>
<feature type="transmembrane region" description="Helical" evidence="3">
    <location>
        <begin position="1184"/>
        <end position="1204"/>
    </location>
</feature>
<proteinExistence type="predicted"/>
<name>A0A507E6M9_9FUNG</name>
<feature type="region of interest" description="Disordered" evidence="2">
    <location>
        <begin position="1042"/>
        <end position="1113"/>
    </location>
</feature>
<feature type="repeat" description="ANK" evidence="1">
    <location>
        <begin position="782"/>
        <end position="814"/>
    </location>
</feature>
<sequence>MHPFITPVPVDQKQQTVLPPLAPCKVTKPDDPCNGGVVIDDPPSDADSAYSSRHGSPDDNGRVTPPGIPLEQYQNTQSTVNSEAGQQPRGNGVPVTSMMLMPSVTAVDSMHFAAPAAAWPAMVPNLVPAAPQASDLLGSSSKTQLDALHGFTYSQGLQIRVLGVPQHNAKSRVETQIKLCLQLVTDKGDKVPLWSHLRLPEHLIPKERLRRKKDAAADCIVGESSPPDHAVLNLETLVVCASDVTKTVTTCLGCIQRERKRARKKEANTKSTAAAIKREDASVGGTNGKSDDVLDDESLVLEQKKVILLNCAHMVDFSSGDTILPTRITCYCRHHGEKVGFCVYFIIRDYTGRIAATGLSPPIMITDDHKSSKTKPVPNPTTNTTTIPNAITNTTRKRQRMEEPMSPPMDLMPRRQSVFPDNASATSTSPTAMIPASPMSPMSNDKAAFASLTSPTMLDGNADASPNATGDLRPDSMMMPDHSFLHHHDSHGFNLDPAVVDTDFMMGLEPILPPAADSADYNSMLNDYLVQHPQDSTLAFRPHQTNHHQQLMPVVMPTIHRVIPAEGPLHGGLEITILGSGFYDGLTVMFGGMPATRTHFWGETTMVCVLPPAPVAGPVPVTFKDTVGPTTDTATFTYKDDADRALMELALQVLGLRMTGKLEDARQIAMRIVADPTSTGAGDVQGGATTMDNRQLALDAVRRSLGLPTSVRRSDLERLVLQMLCNLPDGHDDDHGVATISGKHTILHLAVLARMTTLAKWIVHATPPACTCCWLLDRPDVGGFTPLHLAAWTGSWSLVVTLLEAGGNHMARTVHGFQPAQLALAAGHRDIARLLFTFRPSPIVAHSQLVDITDDEDNVVDEVPECHPLSRPASPASTSDACSDDNDTLDKPSPDQLAKRLMGDDGLCDDNSEMLGKAPSSTTRRFVDRPRRGKRGRGGRGGAGTQHRGSAAITTAGTLSLSEKEADNEEGRPTITAEELLYNLAPGSEEKPAEAKSASGGMWYFAPLAQLPTLFAFPASLSASTFGFGGVQEPAAAKQGFAPETSFDPKEQQDEQQPAADPADLPPPPYTPAAHNSSNRATTLPTTTTQQAQQRRVYPQPPSPTHHHPHHHNYHDVLDCSTYPAADHDADLVYLNQDLAHIQCDCVSYSGTHETRCARYRAMLKRRKEAAATLSAGSAHRNLWTFWVPLLLFVIILILVKILVSDQDVEQLMAKIENVHADILGPVRGWFDHAKRWGVGQSEDARAWLNTVEQKGRAIVKVGRLVV</sequence>
<dbReference type="PROSITE" id="PS50297">
    <property type="entry name" value="ANK_REP_REGION"/>
    <property type="match status" value="1"/>
</dbReference>
<dbReference type="InterPro" id="IPR002909">
    <property type="entry name" value="IPT_dom"/>
</dbReference>
<dbReference type="InterPro" id="IPR013783">
    <property type="entry name" value="Ig-like_fold"/>
</dbReference>
<dbReference type="Pfam" id="PF00023">
    <property type="entry name" value="Ank"/>
    <property type="match status" value="1"/>
</dbReference>
<keyword evidence="3" id="KW-0472">Membrane</keyword>
<dbReference type="InterPro" id="IPR002110">
    <property type="entry name" value="Ankyrin_rpt"/>
</dbReference>
<dbReference type="EMBL" id="QEAQ01000024">
    <property type="protein sequence ID" value="TPX59542.1"/>
    <property type="molecule type" value="Genomic_DNA"/>
</dbReference>
<protein>
    <recommendedName>
        <fullName evidence="4">IPT/TIG domain-containing protein</fullName>
    </recommendedName>
</protein>